<dbReference type="Proteomes" id="UP001202328">
    <property type="component" value="Unassembled WGS sequence"/>
</dbReference>
<comment type="caution">
    <text evidence="2">The sequence shown here is derived from an EMBL/GenBank/DDBJ whole genome shotgun (WGS) entry which is preliminary data.</text>
</comment>
<evidence type="ECO:0000313" key="2">
    <source>
        <dbReference type="EMBL" id="KAI3885160.1"/>
    </source>
</evidence>
<reference evidence="2" key="1">
    <citation type="submission" date="2022-04" db="EMBL/GenBank/DDBJ databases">
        <title>A functionally conserved STORR gene fusion in Papaver species that diverged 16.8 million years ago.</title>
        <authorList>
            <person name="Catania T."/>
        </authorList>
    </citation>
    <scope>NUCLEOTIDE SEQUENCE</scope>
    <source>
        <strain evidence="2">S-188037</strain>
    </source>
</reference>
<organism evidence="2 3">
    <name type="scientific">Papaver atlanticum</name>
    <dbReference type="NCBI Taxonomy" id="357466"/>
    <lineage>
        <taxon>Eukaryota</taxon>
        <taxon>Viridiplantae</taxon>
        <taxon>Streptophyta</taxon>
        <taxon>Embryophyta</taxon>
        <taxon>Tracheophyta</taxon>
        <taxon>Spermatophyta</taxon>
        <taxon>Magnoliopsida</taxon>
        <taxon>Ranunculales</taxon>
        <taxon>Papaveraceae</taxon>
        <taxon>Papaveroideae</taxon>
        <taxon>Papaver</taxon>
    </lineage>
</organism>
<dbReference type="EMBL" id="JAJJMB010012161">
    <property type="protein sequence ID" value="KAI3885160.1"/>
    <property type="molecule type" value="Genomic_DNA"/>
</dbReference>
<sequence>MRCNSFQSRISKGENEELLKLLKEKESLQSEKSNLNMKHNALGNSTSAFAEEILEELHNSNMALQVEIQLGNVENEKLLEDIDILKRSLVSLFENHLQ</sequence>
<keyword evidence="1" id="KW-0175">Coiled coil</keyword>
<evidence type="ECO:0000313" key="3">
    <source>
        <dbReference type="Proteomes" id="UP001202328"/>
    </source>
</evidence>
<name>A0AAD4SAP2_9MAGN</name>
<keyword evidence="3" id="KW-1185">Reference proteome</keyword>
<proteinExistence type="predicted"/>
<protein>
    <submittedName>
        <fullName evidence="2">Uncharacterized protein</fullName>
    </submittedName>
</protein>
<gene>
    <name evidence="2" type="ORF">MKW98_002552</name>
</gene>
<feature type="coiled-coil region" evidence="1">
    <location>
        <begin position="11"/>
        <end position="38"/>
    </location>
</feature>
<dbReference type="AlphaFoldDB" id="A0AAD4SAP2"/>
<evidence type="ECO:0000256" key="1">
    <source>
        <dbReference type="SAM" id="Coils"/>
    </source>
</evidence>
<accession>A0AAD4SAP2</accession>